<keyword evidence="3" id="KW-1185">Reference proteome</keyword>
<dbReference type="EMBL" id="CP126970">
    <property type="protein sequence ID" value="WIM70130.1"/>
    <property type="molecule type" value="Genomic_DNA"/>
</dbReference>
<sequence length="168" mass="18797">MRRRGTVVRAYPGTLLAEDIGARQLILLTPMLPAPGETPAQFWDLPGYAAARRRQADREGWSTAEDSDAATIFFHELPDSLVEKLTHHAIDHTDSAFADPWPLDRWPDVPTAVLLTRGDRLLPVEYMQELTRRRVGIEADLMDGGHPVALSRPVELADALEVLISRRN</sequence>
<dbReference type="InterPro" id="IPR052897">
    <property type="entry name" value="Sec-Metab_Biosynth_Hydrolase"/>
</dbReference>
<dbReference type="Pfam" id="PF12697">
    <property type="entry name" value="Abhydrolase_6"/>
    <property type="match status" value="1"/>
</dbReference>
<evidence type="ECO:0000259" key="1">
    <source>
        <dbReference type="Pfam" id="PF12697"/>
    </source>
</evidence>
<protein>
    <submittedName>
        <fullName evidence="2">Alpha/beta fold hydrolase</fullName>
    </submittedName>
</protein>
<dbReference type="PANTHER" id="PTHR37017:SF13">
    <property type="entry name" value="AB HYDROLASE-1 DOMAIN-CONTAINING PROTEIN"/>
    <property type="match status" value="1"/>
</dbReference>
<proteinExistence type="predicted"/>
<dbReference type="PANTHER" id="PTHR37017">
    <property type="entry name" value="AB HYDROLASE-1 DOMAIN-CONTAINING PROTEIN-RELATED"/>
    <property type="match status" value="1"/>
</dbReference>
<evidence type="ECO:0000313" key="3">
    <source>
        <dbReference type="Proteomes" id="UP001238805"/>
    </source>
</evidence>
<dbReference type="InterPro" id="IPR000073">
    <property type="entry name" value="AB_hydrolase_1"/>
</dbReference>
<name>A0ABY8VRF3_9CORY</name>
<dbReference type="Gene3D" id="3.40.50.1820">
    <property type="entry name" value="alpha/beta hydrolase"/>
    <property type="match status" value="1"/>
</dbReference>
<dbReference type="SUPFAM" id="SSF53474">
    <property type="entry name" value="alpha/beta-Hydrolases"/>
    <property type="match status" value="1"/>
</dbReference>
<evidence type="ECO:0000313" key="2">
    <source>
        <dbReference type="EMBL" id="WIM70130.1"/>
    </source>
</evidence>
<dbReference type="GO" id="GO:0016787">
    <property type="term" value="F:hydrolase activity"/>
    <property type="evidence" value="ECO:0007669"/>
    <property type="project" value="UniProtKB-KW"/>
</dbReference>
<dbReference type="Proteomes" id="UP001238805">
    <property type="component" value="Chromosome"/>
</dbReference>
<organism evidence="2 3">
    <name type="scientific">Corynebacterium suedekumii</name>
    <dbReference type="NCBI Taxonomy" id="3049801"/>
    <lineage>
        <taxon>Bacteria</taxon>
        <taxon>Bacillati</taxon>
        <taxon>Actinomycetota</taxon>
        <taxon>Actinomycetes</taxon>
        <taxon>Mycobacteriales</taxon>
        <taxon>Corynebacteriaceae</taxon>
        <taxon>Corynebacterium</taxon>
    </lineage>
</organism>
<dbReference type="RefSeq" id="WP_284874723.1">
    <property type="nucleotide sequence ID" value="NZ_CP126970.1"/>
</dbReference>
<keyword evidence="2" id="KW-0378">Hydrolase</keyword>
<reference evidence="2 3" key="1">
    <citation type="submission" date="2023-05" db="EMBL/GenBank/DDBJ databases">
        <title>Corynebacterium suedekumii sp. nov. and Corynebacterium breve sp. nov. isolated from raw cow's milk.</title>
        <authorList>
            <person name="Baer M.K."/>
            <person name="Mehl L."/>
            <person name="Hellmuth R."/>
            <person name="Marke G."/>
            <person name="Lipski A."/>
        </authorList>
    </citation>
    <scope>NUCLEOTIDE SEQUENCE [LARGE SCALE GENOMIC DNA]</scope>
    <source>
        <strain evidence="2 3">LM112</strain>
    </source>
</reference>
<gene>
    <name evidence="2" type="ORF">QP029_13270</name>
</gene>
<feature type="domain" description="AB hydrolase-1" evidence="1">
    <location>
        <begin position="21"/>
        <end position="159"/>
    </location>
</feature>
<dbReference type="InterPro" id="IPR029058">
    <property type="entry name" value="AB_hydrolase_fold"/>
</dbReference>
<accession>A0ABY8VRF3</accession>